<dbReference type="Proteomes" id="UP000217790">
    <property type="component" value="Unassembled WGS sequence"/>
</dbReference>
<sequence length="335" mass="36288">MSVNPSALSSQSSPAPEAGPSRKRPRSEISSEERKEARAHRNRIAAQNSRDRRKAQFSYLERRVAELEEENRQLRVGMAPGHSVADEQRIADKARERENEELRERIKTLEKGWDAVVKALAANGVPTGLPLPSSEPAPAPQQAAPAPAPAPTQTNPPPKTEPTLTQITPLSPAPSSHSSLDFDSPMFSPSSPSSDVSDVEPTRHLARVATTSGPVSSGTMVSLQRTHEEQPPVDDATMETLFREILAGSPETALLPLEAEAPLPAPSPEVASLSRFDEMAKGSLLLSGVENEMDLNVNWGHEDLDVQKLLELLPSEQPVEYPGWESFNSATVGVF</sequence>
<keyword evidence="2" id="KW-0805">Transcription regulation</keyword>
<evidence type="ECO:0000256" key="4">
    <source>
        <dbReference type="ARBA" id="ARBA00023163"/>
    </source>
</evidence>
<dbReference type="Pfam" id="PF00170">
    <property type="entry name" value="bZIP_1"/>
    <property type="match status" value="1"/>
</dbReference>
<feature type="compositionally biased region" description="Pro residues" evidence="7">
    <location>
        <begin position="146"/>
        <end position="160"/>
    </location>
</feature>
<dbReference type="GO" id="GO:0000981">
    <property type="term" value="F:DNA-binding transcription factor activity, RNA polymerase II-specific"/>
    <property type="evidence" value="ECO:0007669"/>
    <property type="project" value="TreeGrafter"/>
</dbReference>
<dbReference type="PANTHER" id="PTHR46542:SF1">
    <property type="entry name" value="X-BOX BINDING PROTEIN 1"/>
    <property type="match status" value="1"/>
</dbReference>
<feature type="compositionally biased region" description="Basic and acidic residues" evidence="7">
    <location>
        <begin position="84"/>
        <end position="101"/>
    </location>
</feature>
<dbReference type="OMA" id="DRRKAHF"/>
<dbReference type="GO" id="GO:0000977">
    <property type="term" value="F:RNA polymerase II transcription regulatory region sequence-specific DNA binding"/>
    <property type="evidence" value="ECO:0007669"/>
    <property type="project" value="TreeGrafter"/>
</dbReference>
<keyword evidence="3" id="KW-0238">DNA-binding</keyword>
<dbReference type="AlphaFoldDB" id="A0A2H3DJN6"/>
<dbReference type="EMBL" id="KZ293652">
    <property type="protein sequence ID" value="PBK95445.1"/>
    <property type="molecule type" value="Genomic_DNA"/>
</dbReference>
<dbReference type="SUPFAM" id="SSF57959">
    <property type="entry name" value="Leucine zipper domain"/>
    <property type="match status" value="1"/>
</dbReference>
<dbReference type="SMART" id="SM00338">
    <property type="entry name" value="BRLZ"/>
    <property type="match status" value="1"/>
</dbReference>
<keyword evidence="5" id="KW-0539">Nucleus</keyword>
<dbReference type="CDD" id="cd14812">
    <property type="entry name" value="bZIP_u3"/>
    <property type="match status" value="1"/>
</dbReference>
<keyword evidence="1" id="KW-0832">Ubl conjugation</keyword>
<accession>A0A2H3DJN6</accession>
<feature type="compositionally biased region" description="Basic and acidic residues" evidence="7">
    <location>
        <begin position="26"/>
        <end position="36"/>
    </location>
</feature>
<dbReference type="InterPro" id="IPR004827">
    <property type="entry name" value="bZIP"/>
</dbReference>
<evidence type="ECO:0000256" key="3">
    <source>
        <dbReference type="ARBA" id="ARBA00023125"/>
    </source>
</evidence>
<keyword evidence="10" id="KW-1185">Reference proteome</keyword>
<dbReference type="PANTHER" id="PTHR46542">
    <property type="entry name" value="X-BOX BINDING PROTEIN 1"/>
    <property type="match status" value="1"/>
</dbReference>
<dbReference type="InterPro" id="IPR046347">
    <property type="entry name" value="bZIP_sf"/>
</dbReference>
<dbReference type="STRING" id="47427.A0A2H3DJN6"/>
<evidence type="ECO:0000256" key="5">
    <source>
        <dbReference type="ARBA" id="ARBA00023242"/>
    </source>
</evidence>
<evidence type="ECO:0000313" key="9">
    <source>
        <dbReference type="EMBL" id="PBK95445.1"/>
    </source>
</evidence>
<evidence type="ECO:0000256" key="7">
    <source>
        <dbReference type="SAM" id="MobiDB-lite"/>
    </source>
</evidence>
<proteinExistence type="predicted"/>
<evidence type="ECO:0000256" key="2">
    <source>
        <dbReference type="ARBA" id="ARBA00023015"/>
    </source>
</evidence>
<dbReference type="GO" id="GO:0005634">
    <property type="term" value="C:nucleus"/>
    <property type="evidence" value="ECO:0007669"/>
    <property type="project" value="TreeGrafter"/>
</dbReference>
<dbReference type="OrthoDB" id="295274at2759"/>
<feature type="domain" description="BZIP" evidence="8">
    <location>
        <begin position="32"/>
        <end position="75"/>
    </location>
</feature>
<evidence type="ECO:0000256" key="1">
    <source>
        <dbReference type="ARBA" id="ARBA00022843"/>
    </source>
</evidence>
<feature type="region of interest" description="Disordered" evidence="7">
    <location>
        <begin position="76"/>
        <end position="101"/>
    </location>
</feature>
<feature type="compositionally biased region" description="Low complexity" evidence="7">
    <location>
        <begin position="1"/>
        <end position="18"/>
    </location>
</feature>
<dbReference type="InterPro" id="IPR052470">
    <property type="entry name" value="ER_Stress-Reg_TF"/>
</dbReference>
<dbReference type="Gene3D" id="1.20.5.170">
    <property type="match status" value="1"/>
</dbReference>
<organism evidence="9 10">
    <name type="scientific">Armillaria gallica</name>
    <name type="common">Bulbous honey fungus</name>
    <name type="synonym">Armillaria bulbosa</name>
    <dbReference type="NCBI Taxonomy" id="47427"/>
    <lineage>
        <taxon>Eukaryota</taxon>
        <taxon>Fungi</taxon>
        <taxon>Dikarya</taxon>
        <taxon>Basidiomycota</taxon>
        <taxon>Agaricomycotina</taxon>
        <taxon>Agaricomycetes</taxon>
        <taxon>Agaricomycetidae</taxon>
        <taxon>Agaricales</taxon>
        <taxon>Marasmiineae</taxon>
        <taxon>Physalacriaceae</taxon>
        <taxon>Armillaria</taxon>
    </lineage>
</organism>
<name>A0A2H3DJN6_ARMGA</name>
<keyword evidence="4" id="KW-0804">Transcription</keyword>
<dbReference type="PROSITE" id="PS50217">
    <property type="entry name" value="BZIP"/>
    <property type="match status" value="1"/>
</dbReference>
<feature type="region of interest" description="Disordered" evidence="7">
    <location>
        <begin position="127"/>
        <end position="200"/>
    </location>
</feature>
<reference evidence="10" key="1">
    <citation type="journal article" date="2017" name="Nat. Ecol. Evol.">
        <title>Genome expansion and lineage-specific genetic innovations in the forest pathogenic fungi Armillaria.</title>
        <authorList>
            <person name="Sipos G."/>
            <person name="Prasanna A.N."/>
            <person name="Walter M.C."/>
            <person name="O'Connor E."/>
            <person name="Balint B."/>
            <person name="Krizsan K."/>
            <person name="Kiss B."/>
            <person name="Hess J."/>
            <person name="Varga T."/>
            <person name="Slot J."/>
            <person name="Riley R."/>
            <person name="Boka B."/>
            <person name="Rigling D."/>
            <person name="Barry K."/>
            <person name="Lee J."/>
            <person name="Mihaltcheva S."/>
            <person name="LaButti K."/>
            <person name="Lipzen A."/>
            <person name="Waldron R."/>
            <person name="Moloney N.M."/>
            <person name="Sperisen C."/>
            <person name="Kredics L."/>
            <person name="Vagvoelgyi C."/>
            <person name="Patrignani A."/>
            <person name="Fitzpatrick D."/>
            <person name="Nagy I."/>
            <person name="Doyle S."/>
            <person name="Anderson J.B."/>
            <person name="Grigoriev I.V."/>
            <person name="Gueldener U."/>
            <person name="Muensterkoetter M."/>
            <person name="Nagy L.G."/>
        </authorList>
    </citation>
    <scope>NUCLEOTIDE SEQUENCE [LARGE SCALE GENOMIC DNA]</scope>
    <source>
        <strain evidence="10">Ar21-2</strain>
    </source>
</reference>
<gene>
    <name evidence="9" type="ORF">ARMGADRAFT_1053121</name>
</gene>
<evidence type="ECO:0000256" key="6">
    <source>
        <dbReference type="ARBA" id="ARBA00040165"/>
    </source>
</evidence>
<evidence type="ECO:0000259" key="8">
    <source>
        <dbReference type="PROSITE" id="PS50217"/>
    </source>
</evidence>
<protein>
    <recommendedName>
        <fullName evidence="6">X-box-binding protein 1</fullName>
    </recommendedName>
</protein>
<feature type="region of interest" description="Disordered" evidence="7">
    <location>
        <begin position="1"/>
        <end position="54"/>
    </location>
</feature>
<dbReference type="InParanoid" id="A0A2H3DJN6"/>
<feature type="compositionally biased region" description="Low complexity" evidence="7">
    <location>
        <begin position="169"/>
        <end position="196"/>
    </location>
</feature>
<dbReference type="PROSITE" id="PS00036">
    <property type="entry name" value="BZIP_BASIC"/>
    <property type="match status" value="1"/>
</dbReference>
<evidence type="ECO:0000313" key="10">
    <source>
        <dbReference type="Proteomes" id="UP000217790"/>
    </source>
</evidence>